<dbReference type="Proteomes" id="UP000184277">
    <property type="component" value="Unassembled WGS sequence"/>
</dbReference>
<organism evidence="1 2">
    <name type="scientific">Escherichia coli</name>
    <dbReference type="NCBI Taxonomy" id="562"/>
    <lineage>
        <taxon>Bacteria</taxon>
        <taxon>Pseudomonadati</taxon>
        <taxon>Pseudomonadota</taxon>
        <taxon>Gammaproteobacteria</taxon>
        <taxon>Enterobacterales</taxon>
        <taxon>Enterobacteriaceae</taxon>
        <taxon>Escherichia</taxon>
    </lineage>
</organism>
<accession>A0A066T285</accession>
<dbReference type="AlphaFoldDB" id="A0A066T285"/>
<evidence type="ECO:0000313" key="1">
    <source>
        <dbReference type="EMBL" id="OJR56282.1"/>
    </source>
</evidence>
<gene>
    <name evidence="1" type="ORF">BK383_04945</name>
</gene>
<sequence>MCRWINEHSSFYEIMLKNQIIKRIFFLLHFIPDYPDATHPFNIMMHNNIMK</sequence>
<dbReference type="EMBL" id="MOKI01000006">
    <property type="protein sequence ID" value="OJR56282.1"/>
    <property type="molecule type" value="Genomic_DNA"/>
</dbReference>
<comment type="caution">
    <text evidence="1">The sequence shown here is derived from an EMBL/GenBank/DDBJ whole genome shotgun (WGS) entry which is preliminary data.</text>
</comment>
<protein>
    <submittedName>
        <fullName evidence="1">Uncharacterized protein</fullName>
    </submittedName>
</protein>
<name>A0A066T285_ECOLX</name>
<reference evidence="1 2" key="1">
    <citation type="submission" date="2016-10" db="EMBL/GenBank/DDBJ databases">
        <title>Comprehensive resistome analysis reveals the prevalence of NDM and MCR-1 in Chinese poultry production.</title>
        <authorList>
            <person name="Wang Y."/>
            <person name="Zhang R."/>
            <person name="Li J."/>
            <person name="Wu Z."/>
            <person name="Wenjuan Y."/>
            <person name="Schwarz S."/>
            <person name="Tyrrell J."/>
            <person name="Zheng Y."/>
            <person name="Wang S."/>
            <person name="Shen Z."/>
            <person name="Liu Z."/>
            <person name="Lei L."/>
            <person name="Li M."/>
            <person name="Zhang Q."/>
            <person name="Wu C."/>
            <person name="Zhang Q."/>
            <person name="Wu Y."/>
            <person name="Walsh T."/>
            <person name="Shen J."/>
        </authorList>
    </citation>
    <scope>NUCLEOTIDE SEQUENCE [LARGE SCALE GENOMIC DNA]</scope>
    <source>
        <strain evidence="1 2">570</strain>
    </source>
</reference>
<evidence type="ECO:0000313" key="2">
    <source>
        <dbReference type="Proteomes" id="UP000184277"/>
    </source>
</evidence>
<proteinExistence type="predicted"/>